<organism evidence="3 4">
    <name type="scientific">Nesterenkonia rhizosphaerae</name>
    <dbReference type="NCBI Taxonomy" id="1348272"/>
    <lineage>
        <taxon>Bacteria</taxon>
        <taxon>Bacillati</taxon>
        <taxon>Actinomycetota</taxon>
        <taxon>Actinomycetes</taxon>
        <taxon>Micrococcales</taxon>
        <taxon>Micrococcaceae</taxon>
        <taxon>Nesterenkonia</taxon>
    </lineage>
</organism>
<protein>
    <submittedName>
        <fullName evidence="3">Phosphotransferase</fullName>
    </submittedName>
</protein>
<comment type="caution">
    <text evidence="3">The sequence shown here is derived from an EMBL/GenBank/DDBJ whole genome shotgun (WGS) entry which is preliminary data.</text>
</comment>
<evidence type="ECO:0000259" key="2">
    <source>
        <dbReference type="PROSITE" id="PS50011"/>
    </source>
</evidence>
<dbReference type="Gene3D" id="3.90.1200.10">
    <property type="match status" value="1"/>
</dbReference>
<dbReference type="InterPro" id="IPR011009">
    <property type="entry name" value="Kinase-like_dom_sf"/>
</dbReference>
<dbReference type="InterPro" id="IPR050249">
    <property type="entry name" value="Pseudomonas-type_ThrB"/>
</dbReference>
<evidence type="ECO:0000313" key="3">
    <source>
        <dbReference type="EMBL" id="GAA4911639.1"/>
    </source>
</evidence>
<reference evidence="4" key="1">
    <citation type="journal article" date="2019" name="Int. J. Syst. Evol. Microbiol.">
        <title>The Global Catalogue of Microorganisms (GCM) 10K type strain sequencing project: providing services to taxonomists for standard genome sequencing and annotation.</title>
        <authorList>
            <consortium name="The Broad Institute Genomics Platform"/>
            <consortium name="The Broad Institute Genome Sequencing Center for Infectious Disease"/>
            <person name="Wu L."/>
            <person name="Ma J."/>
        </authorList>
    </citation>
    <scope>NUCLEOTIDE SEQUENCE [LARGE SCALE GENOMIC DNA]</scope>
    <source>
        <strain evidence="4">JCM 19129</strain>
    </source>
</reference>
<keyword evidence="4" id="KW-1185">Reference proteome</keyword>
<dbReference type="Proteomes" id="UP001500368">
    <property type="component" value="Unassembled WGS sequence"/>
</dbReference>
<name>A0ABP9FQG9_9MICC</name>
<evidence type="ECO:0000313" key="4">
    <source>
        <dbReference type="Proteomes" id="UP001500368"/>
    </source>
</evidence>
<dbReference type="InterPro" id="IPR000719">
    <property type="entry name" value="Prot_kinase_dom"/>
</dbReference>
<dbReference type="EMBL" id="BAABLW010000001">
    <property type="protein sequence ID" value="GAA4911639.1"/>
    <property type="molecule type" value="Genomic_DNA"/>
</dbReference>
<evidence type="ECO:0000256" key="1">
    <source>
        <dbReference type="ARBA" id="ARBA00038240"/>
    </source>
</evidence>
<dbReference type="Pfam" id="PF01636">
    <property type="entry name" value="APH"/>
    <property type="match status" value="1"/>
</dbReference>
<accession>A0ABP9FQG9</accession>
<dbReference type="PROSITE" id="PS50011">
    <property type="entry name" value="PROTEIN_KINASE_DOM"/>
    <property type="match status" value="1"/>
</dbReference>
<dbReference type="InterPro" id="IPR002575">
    <property type="entry name" value="Aminoglycoside_PTrfase"/>
</dbReference>
<gene>
    <name evidence="3" type="ORF">GCM10025790_02610</name>
</gene>
<dbReference type="PANTHER" id="PTHR21064">
    <property type="entry name" value="AMINOGLYCOSIDE PHOSPHOTRANSFERASE DOMAIN-CONTAINING PROTEIN-RELATED"/>
    <property type="match status" value="1"/>
</dbReference>
<dbReference type="SUPFAM" id="SSF56112">
    <property type="entry name" value="Protein kinase-like (PK-like)"/>
    <property type="match status" value="1"/>
</dbReference>
<dbReference type="PANTHER" id="PTHR21064:SF6">
    <property type="entry name" value="AMINOGLYCOSIDE PHOSPHOTRANSFERASE DOMAIN-CONTAINING PROTEIN"/>
    <property type="match status" value="1"/>
</dbReference>
<comment type="similarity">
    <text evidence="1">Belongs to the pseudomonas-type ThrB family.</text>
</comment>
<sequence length="317" mass="34596">MKHRENHVFRADTPAGDSYAMKLHRPGYRTDAEVHTELTYLKALAENGHPVPQVLPAADGALCAVVSRGGHTRRVSVMSWLKDAEPFSDAAEAFTGTDQASQEDFAAVGALLARLHRTAESLGTLSDFSRGAWDADGLAGPAPQWGDPRMLPSLSTAEQKLITAALHKVHRNLSSLEADPRTFGMIHADTTPENILRTPNGLMLIDFDDFGTGWYLFDLTTALFHHTRQARYPALRDALLNAYEQVRPLSDAEHEAWDALMLARGLSYLGWAAERPGDEASVFICAHIAPWVLTLADAYTRGESAPSGTAVPMKEIA</sequence>
<feature type="domain" description="Protein kinase" evidence="2">
    <location>
        <begin position="1"/>
        <end position="317"/>
    </location>
</feature>
<proteinExistence type="inferred from homology"/>